<gene>
    <name evidence="2" type="ORF">NDU88_006037</name>
</gene>
<organism evidence="2 3">
    <name type="scientific">Pleurodeles waltl</name>
    <name type="common">Iberian ribbed newt</name>
    <dbReference type="NCBI Taxonomy" id="8319"/>
    <lineage>
        <taxon>Eukaryota</taxon>
        <taxon>Metazoa</taxon>
        <taxon>Chordata</taxon>
        <taxon>Craniata</taxon>
        <taxon>Vertebrata</taxon>
        <taxon>Euteleostomi</taxon>
        <taxon>Amphibia</taxon>
        <taxon>Batrachia</taxon>
        <taxon>Caudata</taxon>
        <taxon>Salamandroidea</taxon>
        <taxon>Salamandridae</taxon>
        <taxon>Pleurodelinae</taxon>
        <taxon>Pleurodeles</taxon>
    </lineage>
</organism>
<dbReference type="EMBL" id="JANPWB010000011">
    <property type="protein sequence ID" value="KAJ1127641.1"/>
    <property type="molecule type" value="Genomic_DNA"/>
</dbReference>
<name>A0AAV7PH66_PLEWA</name>
<protein>
    <submittedName>
        <fullName evidence="2">Uncharacterized protein</fullName>
    </submittedName>
</protein>
<feature type="region of interest" description="Disordered" evidence="1">
    <location>
        <begin position="1"/>
        <end position="30"/>
    </location>
</feature>
<dbReference type="AlphaFoldDB" id="A0AAV7PH66"/>
<evidence type="ECO:0000313" key="3">
    <source>
        <dbReference type="Proteomes" id="UP001066276"/>
    </source>
</evidence>
<proteinExistence type="predicted"/>
<sequence>MVKSSKKRDMGVDRAGPPPRRGTQVMADDFPSDLEGPILGDILQAITTTRKALETKINTLGSESRTTPLS</sequence>
<keyword evidence="3" id="KW-1185">Reference proteome</keyword>
<evidence type="ECO:0000313" key="2">
    <source>
        <dbReference type="EMBL" id="KAJ1127641.1"/>
    </source>
</evidence>
<dbReference type="Proteomes" id="UP001066276">
    <property type="component" value="Chromosome 7"/>
</dbReference>
<accession>A0AAV7PH66</accession>
<comment type="caution">
    <text evidence="2">The sequence shown here is derived from an EMBL/GenBank/DDBJ whole genome shotgun (WGS) entry which is preliminary data.</text>
</comment>
<reference evidence="2" key="1">
    <citation type="journal article" date="2022" name="bioRxiv">
        <title>Sequencing and chromosome-scale assembly of the giantPleurodeles waltlgenome.</title>
        <authorList>
            <person name="Brown T."/>
            <person name="Elewa A."/>
            <person name="Iarovenko S."/>
            <person name="Subramanian E."/>
            <person name="Araus A.J."/>
            <person name="Petzold A."/>
            <person name="Susuki M."/>
            <person name="Suzuki K.-i.T."/>
            <person name="Hayashi T."/>
            <person name="Toyoda A."/>
            <person name="Oliveira C."/>
            <person name="Osipova E."/>
            <person name="Leigh N.D."/>
            <person name="Simon A."/>
            <person name="Yun M.H."/>
        </authorList>
    </citation>
    <scope>NUCLEOTIDE SEQUENCE</scope>
    <source>
        <strain evidence="2">20211129_DDA</strain>
        <tissue evidence="2">Liver</tissue>
    </source>
</reference>
<evidence type="ECO:0000256" key="1">
    <source>
        <dbReference type="SAM" id="MobiDB-lite"/>
    </source>
</evidence>